<dbReference type="OrthoDB" id="2020419at2759"/>
<protein>
    <submittedName>
        <fullName evidence="1">Proteophosphoglycan 5</fullName>
    </submittedName>
</protein>
<evidence type="ECO:0000313" key="2">
    <source>
        <dbReference type="Proteomes" id="UP000321518"/>
    </source>
</evidence>
<gene>
    <name evidence="1" type="ORF">Rt10032_c02g1141</name>
</gene>
<dbReference type="AlphaFoldDB" id="A0A511KCJ6"/>
<sequence>MPMTPQPEPPLDWKRPVLMACLFLLALLAYTSWSSAVLNVKLGPKAGNEVVVPTRAEENVDVCAGPAGDRFLVPIAIGEQESRAQLHLIQLAHLSVALNRTLVLPRAYASRFSSCGHQSFDFFYAVPPFLQLFERLGGYAVVQRDFEKWLLRQDGRRTGQRVRLQIEGQYGAISTDGALELDPLAAAADDKQSCLLEAKLDFEGRERLWVVEPGRQPNRNMVDSLADLDRRLQSDVLLVDYNLRNAIFDSTVHVDIDTSFKYQHEWYELAGRVLEAAGPAIGVHWRTENIEPETLEGCGTGLVDAILALKASDPALEAVYFATDYPLETLSGAPSNAGHQGRLDQDEWIVAHSDTLTQSLTPAHRAAVSSFLQAFDTLVSPHGLKLSTYRSLIRSLSPSLPPSLAAWAANPAAPAIVSMLVMRQTDYFLAGLPNSKRMKALGKTACARGSSWTNRVSRARAKTWHEQHGVGGTTEQGGRAARELKNVVGRWRTDGKLE</sequence>
<organism evidence="1 2">
    <name type="scientific">Rhodotorula toruloides</name>
    <name type="common">Yeast</name>
    <name type="synonym">Rhodosporidium toruloides</name>
    <dbReference type="NCBI Taxonomy" id="5286"/>
    <lineage>
        <taxon>Eukaryota</taxon>
        <taxon>Fungi</taxon>
        <taxon>Dikarya</taxon>
        <taxon>Basidiomycota</taxon>
        <taxon>Pucciniomycotina</taxon>
        <taxon>Microbotryomycetes</taxon>
        <taxon>Sporidiobolales</taxon>
        <taxon>Sporidiobolaceae</taxon>
        <taxon>Rhodotorula</taxon>
    </lineage>
</organism>
<dbReference type="EMBL" id="BJWK01000002">
    <property type="protein sequence ID" value="GEM07124.1"/>
    <property type="molecule type" value="Genomic_DNA"/>
</dbReference>
<evidence type="ECO:0000313" key="1">
    <source>
        <dbReference type="EMBL" id="GEM07124.1"/>
    </source>
</evidence>
<comment type="caution">
    <text evidence="1">The sequence shown here is derived from an EMBL/GenBank/DDBJ whole genome shotgun (WGS) entry which is preliminary data.</text>
</comment>
<reference evidence="1 2" key="1">
    <citation type="submission" date="2019-07" db="EMBL/GenBank/DDBJ databases">
        <title>Rhodotorula toruloides NBRC10032 genome sequencing.</title>
        <authorList>
            <person name="Shida Y."/>
            <person name="Takaku H."/>
            <person name="Ogasawara W."/>
            <person name="Mori K."/>
        </authorList>
    </citation>
    <scope>NUCLEOTIDE SEQUENCE [LARGE SCALE GENOMIC DNA]</scope>
    <source>
        <strain evidence="1 2">NBRC10032</strain>
    </source>
</reference>
<proteinExistence type="predicted"/>
<dbReference type="Proteomes" id="UP000321518">
    <property type="component" value="Unassembled WGS sequence"/>
</dbReference>
<name>A0A511KCJ6_RHOTO</name>
<accession>A0A511KCJ6</accession>